<evidence type="ECO:0000259" key="7">
    <source>
        <dbReference type="Pfam" id="PF17102"/>
    </source>
</evidence>
<organism evidence="9">
    <name type="scientific">Streptomyces sp. gb1(2016)</name>
    <dbReference type="NCBI Taxonomy" id="1828321"/>
    <lineage>
        <taxon>Bacteria</taxon>
        <taxon>Bacillati</taxon>
        <taxon>Actinomycetota</taxon>
        <taxon>Actinomycetes</taxon>
        <taxon>Kitasatosporales</taxon>
        <taxon>Streptomycetaceae</taxon>
        <taxon>Streptomyces</taxon>
    </lineage>
</organism>
<dbReference type="PANTHER" id="PTHR24045:SF0">
    <property type="entry name" value="N-ACETYLGLUCOSAMINE-1-PHOSPHOTRANSFERASE SUBUNITS ALPHA_BETA"/>
    <property type="match status" value="1"/>
</dbReference>
<dbReference type="Pfam" id="PF11380">
    <property type="entry name" value="Stealth_CR2"/>
    <property type="match status" value="1"/>
</dbReference>
<evidence type="ECO:0000256" key="3">
    <source>
        <dbReference type="ARBA" id="ARBA00023169"/>
    </source>
</evidence>
<proteinExistence type="inferred from homology"/>
<feature type="domain" description="Stealth protein CR1 conserved region 1" evidence="6">
    <location>
        <begin position="268"/>
        <end position="294"/>
    </location>
</feature>
<dbReference type="GO" id="GO:0016772">
    <property type="term" value="F:transferase activity, transferring phosphorus-containing groups"/>
    <property type="evidence" value="ECO:0007669"/>
    <property type="project" value="InterPro"/>
</dbReference>
<comment type="caution">
    <text evidence="9">The sequence shown here is derived from an EMBL/GenBank/DDBJ whole genome shotgun (WGS) entry which is preliminary data.</text>
</comment>
<evidence type="ECO:0000259" key="8">
    <source>
        <dbReference type="Pfam" id="PF17103"/>
    </source>
</evidence>
<evidence type="ECO:0000259" key="6">
    <source>
        <dbReference type="Pfam" id="PF17101"/>
    </source>
</evidence>
<dbReference type="InterPro" id="IPR031358">
    <property type="entry name" value="Stealth_CR1"/>
</dbReference>
<evidence type="ECO:0000259" key="5">
    <source>
        <dbReference type="Pfam" id="PF11380"/>
    </source>
</evidence>
<feature type="compositionally biased region" description="Pro residues" evidence="4">
    <location>
        <begin position="572"/>
        <end position="581"/>
    </location>
</feature>
<dbReference type="Pfam" id="PF17103">
    <property type="entry name" value="Stealth_CR4"/>
    <property type="match status" value="1"/>
</dbReference>
<accession>A0A652KW76</accession>
<dbReference type="InterPro" id="IPR031356">
    <property type="entry name" value="Stealth_CR4"/>
</dbReference>
<keyword evidence="2" id="KW-0808">Transferase</keyword>
<evidence type="ECO:0008006" key="10">
    <source>
        <dbReference type="Google" id="ProtNLM"/>
    </source>
</evidence>
<gene>
    <name evidence="9" type="ORF">EAO74_18910</name>
</gene>
<dbReference type="PANTHER" id="PTHR24045">
    <property type="match status" value="1"/>
</dbReference>
<dbReference type="Pfam" id="PF17101">
    <property type="entry name" value="Stealth_CR1"/>
    <property type="match status" value="1"/>
</dbReference>
<comment type="similarity">
    <text evidence="1">Belongs to the stealth family.</text>
</comment>
<dbReference type="InterPro" id="IPR021520">
    <property type="entry name" value="Stealth_CR2"/>
</dbReference>
<dbReference type="EMBL" id="RDBM01000035">
    <property type="protein sequence ID" value="TXS28012.1"/>
    <property type="molecule type" value="Genomic_DNA"/>
</dbReference>
<feature type="region of interest" description="Disordered" evidence="4">
    <location>
        <begin position="572"/>
        <end position="609"/>
    </location>
</feature>
<name>A0A652KW76_9ACTN</name>
<evidence type="ECO:0000256" key="1">
    <source>
        <dbReference type="ARBA" id="ARBA00007583"/>
    </source>
</evidence>
<dbReference type="GO" id="GO:0000271">
    <property type="term" value="P:polysaccharide biosynthetic process"/>
    <property type="evidence" value="ECO:0007669"/>
    <property type="project" value="UniProtKB-KW"/>
</dbReference>
<reference evidence="9" key="1">
    <citation type="submission" date="2018-10" db="EMBL/GenBank/DDBJ databases">
        <authorList>
            <person name="Hariharan J."/>
            <person name="Choudoir M.J."/>
            <person name="Diebold P."/>
            <person name="Panke-Buisse K."/>
            <person name="Campbell A.N."/>
            <person name="Buckley D.H."/>
        </authorList>
    </citation>
    <scope>NUCLEOTIDE SEQUENCE</scope>
    <source>
        <strain evidence="9">Gb1</strain>
    </source>
</reference>
<keyword evidence="3" id="KW-0270">Exopolysaccharide synthesis</keyword>
<dbReference type="AlphaFoldDB" id="A0A652KW76"/>
<evidence type="ECO:0000256" key="4">
    <source>
        <dbReference type="SAM" id="MobiDB-lite"/>
    </source>
</evidence>
<feature type="domain" description="Stealth protein CR3 conserved region 3" evidence="7">
    <location>
        <begin position="456"/>
        <end position="503"/>
    </location>
</feature>
<dbReference type="InterPro" id="IPR047141">
    <property type="entry name" value="Stealth"/>
</dbReference>
<evidence type="ECO:0000256" key="2">
    <source>
        <dbReference type="ARBA" id="ARBA00022679"/>
    </source>
</evidence>
<evidence type="ECO:0000313" key="9">
    <source>
        <dbReference type="EMBL" id="TXS28012.1"/>
    </source>
</evidence>
<sequence>MGNPEASTLLRLYRRMLPHTVRHLLVRLLPARNRLILQHGLSGLGTTSRVLRKHLSVRLSKRLRRDAHRPGVKLVWYARGVRAAEVTEGLTPSVARATNLLRVTDVLERHGIPHFCVRGTSVTMTAVAVPAGERQRAERALRVSGLAAGALLAGGAAGGRPLHADQRASWAQTSEETILRIWWLLTDPGGQWTLGPNHACVIEYWTEDDGLLLAPVPNLTATAVVAAENPVRVPVSHFTGPVSGLVGAAPQVATRSEFTLSLPDEVTFPVDAVYTWVDGADPEWIRRRATALGRTDYHEQAISAARFTSRDELRYSLRSLHQFAPWLRTIYLVTDGQVPAWLHTDHPGLKVVPHSEIFSDASALPTFNSHAIESQLHHIPGLSDHFLYFNDDVFLGRSVTPEEFFHANGLSKYFPSNSLVPMTPASAEDPPSEIAAKNNRVVIAGTFDRVLTRKMKHVPHSLRRDILQEIEDRYPAEHRQTQHSHFRSPTDLSITSSLHHYYGQQTSRSVPGRIRYTYLDLAAPNTGRHLNRLLARRDYHTFCINDTVDDPDTAEARTAMLRTFLDTYFPVPSPYERPGPDTPQLAHGPVETARPEPALDLPNSVKWNP</sequence>
<protein>
    <recommendedName>
        <fullName evidence="10">Sugar phosphotransferase</fullName>
    </recommendedName>
</protein>
<dbReference type="Pfam" id="PF17102">
    <property type="entry name" value="Stealth_CR3"/>
    <property type="match status" value="1"/>
</dbReference>
<dbReference type="InterPro" id="IPR031357">
    <property type="entry name" value="Stealth_CR3"/>
</dbReference>
<feature type="domain" description="Stealth protein CR2 conserved region 2" evidence="5">
    <location>
        <begin position="306"/>
        <end position="411"/>
    </location>
</feature>
<feature type="domain" description="Stealth protein CR4 conserved region 4" evidence="8">
    <location>
        <begin position="532"/>
        <end position="581"/>
    </location>
</feature>